<reference evidence="13" key="1">
    <citation type="submission" date="2018-06" db="EMBL/GenBank/DDBJ databases">
        <authorList>
            <person name="Zhirakovskaya E."/>
        </authorList>
    </citation>
    <scope>NUCLEOTIDE SEQUENCE</scope>
</reference>
<keyword evidence="9" id="KW-0718">Serine biosynthesis</keyword>
<gene>
    <name evidence="13" type="ORF">MNBD_GAMMA04-2265</name>
</gene>
<dbReference type="UniPathway" id="UPA00135">
    <property type="reaction ID" value="UER00197"/>
</dbReference>
<dbReference type="GO" id="GO:0030170">
    <property type="term" value="F:pyridoxal phosphate binding"/>
    <property type="evidence" value="ECO:0007669"/>
    <property type="project" value="TreeGrafter"/>
</dbReference>
<dbReference type="GO" id="GO:0005737">
    <property type="term" value="C:cytoplasm"/>
    <property type="evidence" value="ECO:0007669"/>
    <property type="project" value="TreeGrafter"/>
</dbReference>
<dbReference type="HAMAP" id="MF_00160">
    <property type="entry name" value="SerC_aminotrans_5"/>
    <property type="match status" value="1"/>
</dbReference>
<name>A0A3B0W3X8_9ZZZZ</name>
<dbReference type="Gene3D" id="3.90.1150.10">
    <property type="entry name" value="Aspartate Aminotransferase, domain 1"/>
    <property type="match status" value="1"/>
</dbReference>
<evidence type="ECO:0000313" key="13">
    <source>
        <dbReference type="EMBL" id="VAW43969.1"/>
    </source>
</evidence>
<evidence type="ECO:0000256" key="7">
    <source>
        <dbReference type="ARBA" id="ARBA00022679"/>
    </source>
</evidence>
<evidence type="ECO:0000256" key="11">
    <source>
        <dbReference type="ARBA" id="ARBA00049007"/>
    </source>
</evidence>
<dbReference type="InterPro" id="IPR022278">
    <property type="entry name" value="Pser_aminoTfrase"/>
</dbReference>
<dbReference type="AlphaFoldDB" id="A0A3B0W3X8"/>
<dbReference type="PIRSF" id="PIRSF000525">
    <property type="entry name" value="SerC"/>
    <property type="match status" value="1"/>
</dbReference>
<evidence type="ECO:0000256" key="6">
    <source>
        <dbReference type="ARBA" id="ARBA00022605"/>
    </source>
</evidence>
<evidence type="ECO:0000256" key="4">
    <source>
        <dbReference type="ARBA" id="ARBA00013030"/>
    </source>
</evidence>
<dbReference type="PANTHER" id="PTHR43247:SF1">
    <property type="entry name" value="PHOSPHOSERINE AMINOTRANSFERASE"/>
    <property type="match status" value="1"/>
</dbReference>
<comment type="catalytic activity">
    <reaction evidence="11">
        <text>O-phospho-L-serine + 2-oxoglutarate = 3-phosphooxypyruvate + L-glutamate</text>
        <dbReference type="Rhea" id="RHEA:14329"/>
        <dbReference type="ChEBI" id="CHEBI:16810"/>
        <dbReference type="ChEBI" id="CHEBI:18110"/>
        <dbReference type="ChEBI" id="CHEBI:29985"/>
        <dbReference type="ChEBI" id="CHEBI:57524"/>
        <dbReference type="EC" id="2.6.1.52"/>
    </reaction>
</comment>
<dbReference type="InterPro" id="IPR000192">
    <property type="entry name" value="Aminotrans_V_dom"/>
</dbReference>
<dbReference type="Gene3D" id="3.40.640.10">
    <property type="entry name" value="Type I PLP-dependent aspartate aminotransferase-like (Major domain)"/>
    <property type="match status" value="1"/>
</dbReference>
<dbReference type="InterPro" id="IPR015422">
    <property type="entry name" value="PyrdxlP-dep_Trfase_small"/>
</dbReference>
<keyword evidence="8" id="KW-0663">Pyridoxal phosphate</keyword>
<evidence type="ECO:0000256" key="3">
    <source>
        <dbReference type="ARBA" id="ARBA00006904"/>
    </source>
</evidence>
<dbReference type="InterPro" id="IPR015424">
    <property type="entry name" value="PyrdxlP-dep_Trfase"/>
</dbReference>
<evidence type="ECO:0000256" key="5">
    <source>
        <dbReference type="ARBA" id="ARBA00022576"/>
    </source>
</evidence>
<dbReference type="SUPFAM" id="SSF53383">
    <property type="entry name" value="PLP-dependent transferases"/>
    <property type="match status" value="1"/>
</dbReference>
<keyword evidence="6" id="KW-0028">Amino-acid biosynthesis</keyword>
<dbReference type="EC" id="2.6.1.52" evidence="4"/>
<proteinExistence type="inferred from homology"/>
<accession>A0A3B0W3X8</accession>
<sequence>MRAFNFSAGPAMLPEAVMRRAEKEFLNWNNTGMSVMEMSHRSKEYISVAHQAEADLREVMAIPDDYQVLFLHGGASMQFSGIPLNLTQPDDTVDYFNTGVWSTKAIKEAKRYAKVNVVAGGDVANPTEIPDPSTWQFSPEAKYIHLCSNETITGLEFQEAHLERIFAQGKPVIADMSSNIMSCPIDVSRYGIIYAGAQKNIGPAGLCIMIIRNDLIGLARDITPSLLNWKTYAENDSMFNTPATYAWYLAGLVFDWLKAIGGVEAMAKINERKAKKLYDYIDASEFYSNNIQRNQRSCMNVTFHLKDSLLDAPFLDASKSESLLSLKGHKAFGGMRASLYNAMPEEGVDALIAFMKQFEQQYAQQNA</sequence>
<evidence type="ECO:0000256" key="8">
    <source>
        <dbReference type="ARBA" id="ARBA00022898"/>
    </source>
</evidence>
<evidence type="ECO:0000256" key="2">
    <source>
        <dbReference type="ARBA" id="ARBA00005099"/>
    </source>
</evidence>
<comment type="catalytic activity">
    <reaction evidence="10">
        <text>4-(phosphooxy)-L-threonine + 2-oxoglutarate = (R)-3-hydroxy-2-oxo-4-phosphooxybutanoate + L-glutamate</text>
        <dbReference type="Rhea" id="RHEA:16573"/>
        <dbReference type="ChEBI" id="CHEBI:16810"/>
        <dbReference type="ChEBI" id="CHEBI:29985"/>
        <dbReference type="ChEBI" id="CHEBI:58452"/>
        <dbReference type="ChEBI" id="CHEBI:58538"/>
        <dbReference type="EC" id="2.6.1.52"/>
    </reaction>
</comment>
<organism evidence="13">
    <name type="scientific">hydrothermal vent metagenome</name>
    <dbReference type="NCBI Taxonomy" id="652676"/>
    <lineage>
        <taxon>unclassified sequences</taxon>
        <taxon>metagenomes</taxon>
        <taxon>ecological metagenomes</taxon>
    </lineage>
</organism>
<dbReference type="NCBIfam" id="TIGR01364">
    <property type="entry name" value="serC_1"/>
    <property type="match status" value="1"/>
</dbReference>
<evidence type="ECO:0000256" key="1">
    <source>
        <dbReference type="ARBA" id="ARBA00001933"/>
    </source>
</evidence>
<keyword evidence="7 13" id="KW-0808">Transferase</keyword>
<dbReference type="Pfam" id="PF00266">
    <property type="entry name" value="Aminotran_5"/>
    <property type="match status" value="1"/>
</dbReference>
<dbReference type="FunFam" id="3.40.640.10:FF:000010">
    <property type="entry name" value="Phosphoserine aminotransferase"/>
    <property type="match status" value="1"/>
</dbReference>
<evidence type="ECO:0000256" key="10">
    <source>
        <dbReference type="ARBA" id="ARBA00047630"/>
    </source>
</evidence>
<evidence type="ECO:0000256" key="9">
    <source>
        <dbReference type="ARBA" id="ARBA00023299"/>
    </source>
</evidence>
<protein>
    <recommendedName>
        <fullName evidence="4">phosphoserine transaminase</fullName>
        <ecNumber evidence="4">2.6.1.52</ecNumber>
    </recommendedName>
</protein>
<dbReference type="FunFam" id="3.90.1150.10:FF:000006">
    <property type="entry name" value="Phosphoserine aminotransferase"/>
    <property type="match status" value="1"/>
</dbReference>
<evidence type="ECO:0000259" key="12">
    <source>
        <dbReference type="Pfam" id="PF00266"/>
    </source>
</evidence>
<keyword evidence="5 13" id="KW-0032">Aminotransferase</keyword>
<dbReference type="InterPro" id="IPR015421">
    <property type="entry name" value="PyrdxlP-dep_Trfase_major"/>
</dbReference>
<dbReference type="GO" id="GO:0006564">
    <property type="term" value="P:L-serine biosynthetic process"/>
    <property type="evidence" value="ECO:0007669"/>
    <property type="project" value="UniProtKB-KW"/>
</dbReference>
<dbReference type="NCBIfam" id="NF003764">
    <property type="entry name" value="PRK05355.1"/>
    <property type="match status" value="1"/>
</dbReference>
<dbReference type="GO" id="GO:0004648">
    <property type="term" value="F:O-phospho-L-serine:2-oxoglutarate aminotransferase activity"/>
    <property type="evidence" value="ECO:0007669"/>
    <property type="project" value="UniProtKB-EC"/>
</dbReference>
<dbReference type="PANTHER" id="PTHR43247">
    <property type="entry name" value="PHOSPHOSERINE AMINOTRANSFERASE"/>
    <property type="match status" value="1"/>
</dbReference>
<dbReference type="EMBL" id="UOFB01000013">
    <property type="protein sequence ID" value="VAW43969.1"/>
    <property type="molecule type" value="Genomic_DNA"/>
</dbReference>
<comment type="cofactor">
    <cofactor evidence="1">
        <name>pyridoxal 5'-phosphate</name>
        <dbReference type="ChEBI" id="CHEBI:597326"/>
    </cofactor>
</comment>
<feature type="domain" description="Aminotransferase class V" evidence="12">
    <location>
        <begin position="4"/>
        <end position="351"/>
    </location>
</feature>
<comment type="similarity">
    <text evidence="3">Belongs to the class-V pyridoxal-phosphate-dependent aminotransferase family. SerC subfamily.</text>
</comment>
<comment type="pathway">
    <text evidence="2">Amino-acid biosynthesis; L-serine biosynthesis; L-serine from 3-phospho-D-glycerate: step 2/3.</text>
</comment>